<evidence type="ECO:0000313" key="4">
    <source>
        <dbReference type="EMBL" id="XBH05634.1"/>
    </source>
</evidence>
<dbReference type="EMBL" id="CP155447">
    <property type="protein sequence ID" value="XBH05634.1"/>
    <property type="molecule type" value="Genomic_DNA"/>
</dbReference>
<protein>
    <submittedName>
        <fullName evidence="4">NADAR domain-containing protein</fullName>
    </submittedName>
</protein>
<comment type="catalytic activity">
    <reaction evidence="1">
        <text>5-amino-6-(5-phospho-D-ribosylamino)uracil + H2O = 5,6-diaminouracil + D-ribose 5-phosphate</text>
        <dbReference type="Rhea" id="RHEA:55020"/>
        <dbReference type="ChEBI" id="CHEBI:15377"/>
        <dbReference type="ChEBI" id="CHEBI:46252"/>
        <dbReference type="ChEBI" id="CHEBI:58453"/>
        <dbReference type="ChEBI" id="CHEBI:78346"/>
    </reaction>
</comment>
<dbReference type="InterPro" id="IPR037238">
    <property type="entry name" value="YbiA-like_sf"/>
</dbReference>
<dbReference type="Pfam" id="PF08719">
    <property type="entry name" value="NADAR"/>
    <property type="match status" value="1"/>
</dbReference>
<organism evidence="4">
    <name type="scientific">Singulisphaera sp. Ch08</name>
    <dbReference type="NCBI Taxonomy" id="3120278"/>
    <lineage>
        <taxon>Bacteria</taxon>
        <taxon>Pseudomonadati</taxon>
        <taxon>Planctomycetota</taxon>
        <taxon>Planctomycetia</taxon>
        <taxon>Isosphaerales</taxon>
        <taxon>Isosphaeraceae</taxon>
        <taxon>Singulisphaera</taxon>
    </lineage>
</organism>
<evidence type="ECO:0000256" key="1">
    <source>
        <dbReference type="ARBA" id="ARBA00000022"/>
    </source>
</evidence>
<dbReference type="RefSeq" id="WP_406698480.1">
    <property type="nucleotide sequence ID" value="NZ_CP155447.1"/>
</dbReference>
<dbReference type="AlphaFoldDB" id="A0AAU7CKT5"/>
<reference evidence="4" key="1">
    <citation type="submission" date="2024-05" db="EMBL/GenBank/DDBJ databases">
        <title>Planctomycetes of the genus Singulisphaera possess chitinolytic capabilities.</title>
        <authorList>
            <person name="Ivanova A."/>
        </authorList>
    </citation>
    <scope>NUCLEOTIDE SEQUENCE</scope>
    <source>
        <strain evidence="4">Ch08T</strain>
    </source>
</reference>
<sequence length="168" mass="18730">MLNSPAATIHPGSEGGDKLDTIDFYSVSEAYGCFSNFSHHPIRLDGKTWPTSEHYFQARKFIGTPDEEEVRQAKSPMIAARMGRSRKRPLRKDWESAKDSIMHEAVLAKFTQHADLRQVLLGTGGSKIVEHTVNDAYWGDGGDGSGKNRLGQILMQVREELRSSEPSL</sequence>
<dbReference type="NCBIfam" id="TIGR02464">
    <property type="entry name" value="ribofla_fusion"/>
    <property type="match status" value="1"/>
</dbReference>
<evidence type="ECO:0000259" key="3">
    <source>
        <dbReference type="Pfam" id="PF08719"/>
    </source>
</evidence>
<feature type="domain" description="NADAR" evidence="3">
    <location>
        <begin position="24"/>
        <end position="162"/>
    </location>
</feature>
<dbReference type="SUPFAM" id="SSF143990">
    <property type="entry name" value="YbiA-like"/>
    <property type="match status" value="1"/>
</dbReference>
<comment type="catalytic activity">
    <reaction evidence="2">
        <text>2,5-diamino-6-hydroxy-4-(5-phosphoribosylamino)-pyrimidine + H2O = 2,5,6-triamino-4-hydroxypyrimidine + D-ribose 5-phosphate</text>
        <dbReference type="Rhea" id="RHEA:23436"/>
        <dbReference type="ChEBI" id="CHEBI:15377"/>
        <dbReference type="ChEBI" id="CHEBI:58614"/>
        <dbReference type="ChEBI" id="CHEBI:78346"/>
        <dbReference type="ChEBI" id="CHEBI:137796"/>
    </reaction>
</comment>
<dbReference type="CDD" id="cd15457">
    <property type="entry name" value="NADAR"/>
    <property type="match status" value="1"/>
</dbReference>
<dbReference type="Gene3D" id="1.10.357.40">
    <property type="entry name" value="YbiA-like"/>
    <property type="match status" value="1"/>
</dbReference>
<accession>A0AAU7CKT5</accession>
<proteinExistence type="predicted"/>
<name>A0AAU7CKT5_9BACT</name>
<dbReference type="InterPro" id="IPR012816">
    <property type="entry name" value="NADAR"/>
</dbReference>
<gene>
    <name evidence="4" type="ORF">V5E97_06325</name>
</gene>
<evidence type="ECO:0000256" key="2">
    <source>
        <dbReference type="ARBA" id="ARBA00000751"/>
    </source>
</evidence>